<feature type="chain" id="PRO_5005656443" evidence="2">
    <location>
        <begin position="20"/>
        <end position="71"/>
    </location>
</feature>
<keyword evidence="1" id="KW-1133">Transmembrane helix</keyword>
<reference evidence="4" key="1">
    <citation type="submission" date="2017-02" db="UniProtKB">
        <authorList>
            <consortium name="WormBaseParasite"/>
        </authorList>
    </citation>
    <scope>IDENTIFICATION</scope>
</reference>
<evidence type="ECO:0000313" key="3">
    <source>
        <dbReference type="Proteomes" id="UP000036681"/>
    </source>
</evidence>
<evidence type="ECO:0000256" key="1">
    <source>
        <dbReference type="SAM" id="Phobius"/>
    </source>
</evidence>
<dbReference type="AlphaFoldDB" id="A0A0M3HKS6"/>
<dbReference type="Proteomes" id="UP000036681">
    <property type="component" value="Unplaced"/>
</dbReference>
<sequence length="71" mass="8492">MKTLVHILLLVILYENCWCGEHNYKKHTSCRCFSTIFSFAIFSYGFLFVSSIFFSVLVFIDFHIRFHTIRC</sequence>
<dbReference type="WBParaSite" id="ALUE_0000212101-mRNA-1">
    <property type="protein sequence ID" value="ALUE_0000212101-mRNA-1"/>
    <property type="gene ID" value="ALUE_0000212101"/>
</dbReference>
<proteinExistence type="predicted"/>
<name>A0A0M3HKS6_ASCLU</name>
<evidence type="ECO:0000313" key="4">
    <source>
        <dbReference type="WBParaSite" id="ALUE_0000212101-mRNA-1"/>
    </source>
</evidence>
<keyword evidence="3" id="KW-1185">Reference proteome</keyword>
<keyword evidence="2" id="KW-0732">Signal</keyword>
<accession>A0A0M3HKS6</accession>
<protein>
    <submittedName>
        <fullName evidence="4">Uncharacterized protein</fullName>
    </submittedName>
</protein>
<organism evidence="3 4">
    <name type="scientific">Ascaris lumbricoides</name>
    <name type="common">Giant roundworm</name>
    <dbReference type="NCBI Taxonomy" id="6252"/>
    <lineage>
        <taxon>Eukaryota</taxon>
        <taxon>Metazoa</taxon>
        <taxon>Ecdysozoa</taxon>
        <taxon>Nematoda</taxon>
        <taxon>Chromadorea</taxon>
        <taxon>Rhabditida</taxon>
        <taxon>Spirurina</taxon>
        <taxon>Ascaridomorpha</taxon>
        <taxon>Ascaridoidea</taxon>
        <taxon>Ascarididae</taxon>
        <taxon>Ascaris</taxon>
    </lineage>
</organism>
<feature type="signal peptide" evidence="2">
    <location>
        <begin position="1"/>
        <end position="19"/>
    </location>
</feature>
<evidence type="ECO:0000256" key="2">
    <source>
        <dbReference type="SAM" id="SignalP"/>
    </source>
</evidence>
<keyword evidence="1" id="KW-0812">Transmembrane</keyword>
<keyword evidence="1" id="KW-0472">Membrane</keyword>
<feature type="transmembrane region" description="Helical" evidence="1">
    <location>
        <begin position="35"/>
        <end position="60"/>
    </location>
</feature>